<dbReference type="GO" id="GO:0016020">
    <property type="term" value="C:membrane"/>
    <property type="evidence" value="ECO:0007669"/>
    <property type="project" value="UniProtKB-SubCell"/>
</dbReference>
<dbReference type="PIRSF" id="PIRSF006060">
    <property type="entry name" value="AA_transporter"/>
    <property type="match status" value="1"/>
</dbReference>
<feature type="transmembrane region" description="Helical" evidence="6">
    <location>
        <begin position="389"/>
        <end position="409"/>
    </location>
</feature>
<feature type="transmembrane region" description="Helical" evidence="6">
    <location>
        <begin position="73"/>
        <end position="94"/>
    </location>
</feature>
<sequence>MAEMASIAPTAGGQYHWVSEFAPETFQKPLSFIVGWSCCLGWIAGIPACAQILAGLVQGMVILVYPDADVLRLWQTALMIFAVLVLAFAFNLYLAKYLPLAEGVVLVLHVVGFLAFLIVMWAITDHVDAKKVFTEFEDGGGWGNMGLSVLVGIGSPLWFFIGPDAGAHMSEELKDASLNLPRAMMWSMFFNGIMGILTLITFCFCIPDVSKVIDTPTEQPVLQVIYNITGSYAAACVLGSVLAVLTFFGTVTNIAAASRQTWAFARDHGFPFSKRIMKVHSRKQQPLNALYLCAVVSFVLAAINFGSYVAFDAIISVSNAALIFSYLISVTCLRVKRLRNGHIPPHRWSLGRFGGVINDIAIAFLLLSFVLSFFPETPLNGDPEWAQDFNWSIIMFIGTCFLALVYYWWGGRQKYVPPVRLVKND</sequence>
<keyword evidence="5 6" id="KW-0472">Membrane</keyword>
<feature type="transmembrane region" description="Helical" evidence="6">
    <location>
        <begin position="30"/>
        <end position="53"/>
    </location>
</feature>
<dbReference type="PANTHER" id="PTHR45649:SF14">
    <property type="entry name" value="GABA PERMEASE"/>
    <property type="match status" value="1"/>
</dbReference>
<feature type="transmembrane region" description="Helical" evidence="6">
    <location>
        <begin position="356"/>
        <end position="374"/>
    </location>
</feature>
<organism evidence="7 8">
    <name type="scientific">Polychaeton citri CBS 116435</name>
    <dbReference type="NCBI Taxonomy" id="1314669"/>
    <lineage>
        <taxon>Eukaryota</taxon>
        <taxon>Fungi</taxon>
        <taxon>Dikarya</taxon>
        <taxon>Ascomycota</taxon>
        <taxon>Pezizomycotina</taxon>
        <taxon>Dothideomycetes</taxon>
        <taxon>Dothideomycetidae</taxon>
        <taxon>Capnodiales</taxon>
        <taxon>Capnodiaceae</taxon>
        <taxon>Polychaeton</taxon>
    </lineage>
</organism>
<feature type="transmembrane region" description="Helical" evidence="6">
    <location>
        <begin position="313"/>
        <end position="335"/>
    </location>
</feature>
<dbReference type="PANTHER" id="PTHR45649">
    <property type="entry name" value="AMINO-ACID PERMEASE BAT1"/>
    <property type="match status" value="1"/>
</dbReference>
<comment type="caution">
    <text evidence="7">The sequence shown here is derived from an EMBL/GenBank/DDBJ whole genome shotgun (WGS) entry which is preliminary data.</text>
</comment>
<keyword evidence="4 6" id="KW-1133">Transmembrane helix</keyword>
<proteinExistence type="predicted"/>
<gene>
    <name evidence="7" type="ORF">K431DRAFT_307618</name>
</gene>
<reference evidence="7" key="1">
    <citation type="journal article" date="2020" name="Stud. Mycol.">
        <title>101 Dothideomycetes genomes: a test case for predicting lifestyles and emergence of pathogens.</title>
        <authorList>
            <person name="Haridas S."/>
            <person name="Albert R."/>
            <person name="Binder M."/>
            <person name="Bloem J."/>
            <person name="Labutti K."/>
            <person name="Salamov A."/>
            <person name="Andreopoulos B."/>
            <person name="Baker S."/>
            <person name="Barry K."/>
            <person name="Bills G."/>
            <person name="Bluhm B."/>
            <person name="Cannon C."/>
            <person name="Castanera R."/>
            <person name="Culley D."/>
            <person name="Daum C."/>
            <person name="Ezra D."/>
            <person name="Gonzalez J."/>
            <person name="Henrissat B."/>
            <person name="Kuo A."/>
            <person name="Liang C."/>
            <person name="Lipzen A."/>
            <person name="Lutzoni F."/>
            <person name="Magnuson J."/>
            <person name="Mondo S."/>
            <person name="Nolan M."/>
            <person name="Ohm R."/>
            <person name="Pangilinan J."/>
            <person name="Park H.-J."/>
            <person name="Ramirez L."/>
            <person name="Alfaro M."/>
            <person name="Sun H."/>
            <person name="Tritt A."/>
            <person name="Yoshinaga Y."/>
            <person name="Zwiers L.-H."/>
            <person name="Turgeon B."/>
            <person name="Goodwin S."/>
            <person name="Spatafora J."/>
            <person name="Crous P."/>
            <person name="Grigoriev I."/>
        </authorList>
    </citation>
    <scope>NUCLEOTIDE SEQUENCE</scope>
    <source>
        <strain evidence="7">CBS 116435</strain>
    </source>
</reference>
<dbReference type="Pfam" id="PF13520">
    <property type="entry name" value="AA_permease_2"/>
    <property type="match status" value="1"/>
</dbReference>
<evidence type="ECO:0000313" key="8">
    <source>
        <dbReference type="Proteomes" id="UP000799441"/>
    </source>
</evidence>
<evidence type="ECO:0000256" key="3">
    <source>
        <dbReference type="ARBA" id="ARBA00022692"/>
    </source>
</evidence>
<dbReference type="Gene3D" id="1.20.1740.10">
    <property type="entry name" value="Amino acid/polyamine transporter I"/>
    <property type="match status" value="1"/>
</dbReference>
<evidence type="ECO:0000256" key="5">
    <source>
        <dbReference type="ARBA" id="ARBA00023136"/>
    </source>
</evidence>
<dbReference type="OrthoDB" id="3257095at2759"/>
<evidence type="ECO:0000256" key="6">
    <source>
        <dbReference type="SAM" id="Phobius"/>
    </source>
</evidence>
<accession>A0A9P4UIA8</accession>
<feature type="transmembrane region" description="Helical" evidence="6">
    <location>
        <begin position="287"/>
        <end position="307"/>
    </location>
</feature>
<feature type="transmembrane region" description="Helical" evidence="6">
    <location>
        <begin position="230"/>
        <end position="256"/>
    </location>
</feature>
<dbReference type="EMBL" id="MU003866">
    <property type="protein sequence ID" value="KAF2716652.1"/>
    <property type="molecule type" value="Genomic_DNA"/>
</dbReference>
<evidence type="ECO:0000313" key="7">
    <source>
        <dbReference type="EMBL" id="KAF2716652.1"/>
    </source>
</evidence>
<dbReference type="AlphaFoldDB" id="A0A9P4UIA8"/>
<feature type="transmembrane region" description="Helical" evidence="6">
    <location>
        <begin position="183"/>
        <end position="210"/>
    </location>
</feature>
<dbReference type="InterPro" id="IPR002293">
    <property type="entry name" value="AA/rel_permease1"/>
</dbReference>
<comment type="subcellular location">
    <subcellularLocation>
        <location evidence="1">Membrane</location>
        <topology evidence="1">Multi-pass membrane protein</topology>
    </subcellularLocation>
</comment>
<dbReference type="GO" id="GO:0022857">
    <property type="term" value="F:transmembrane transporter activity"/>
    <property type="evidence" value="ECO:0007669"/>
    <property type="project" value="InterPro"/>
</dbReference>
<keyword evidence="2" id="KW-0813">Transport</keyword>
<feature type="transmembrane region" description="Helical" evidence="6">
    <location>
        <begin position="103"/>
        <end position="123"/>
    </location>
</feature>
<keyword evidence="3 6" id="KW-0812">Transmembrane</keyword>
<dbReference type="Proteomes" id="UP000799441">
    <property type="component" value="Unassembled WGS sequence"/>
</dbReference>
<evidence type="ECO:0000256" key="1">
    <source>
        <dbReference type="ARBA" id="ARBA00004141"/>
    </source>
</evidence>
<name>A0A9P4UIA8_9PEZI</name>
<feature type="transmembrane region" description="Helical" evidence="6">
    <location>
        <begin position="143"/>
        <end position="162"/>
    </location>
</feature>
<evidence type="ECO:0000256" key="2">
    <source>
        <dbReference type="ARBA" id="ARBA00022448"/>
    </source>
</evidence>
<protein>
    <submittedName>
        <fullName evidence="7">Amino acid transporter</fullName>
    </submittedName>
</protein>
<keyword evidence="8" id="KW-1185">Reference proteome</keyword>
<evidence type="ECO:0000256" key="4">
    <source>
        <dbReference type="ARBA" id="ARBA00022989"/>
    </source>
</evidence>